<proteinExistence type="predicted"/>
<evidence type="ECO:0000259" key="1">
    <source>
        <dbReference type="Pfam" id="PF10551"/>
    </source>
</evidence>
<evidence type="ECO:0000313" key="3">
    <source>
        <dbReference type="Proteomes" id="UP000288805"/>
    </source>
</evidence>
<accession>A0A438KNV7</accession>
<dbReference type="PANTHER" id="PTHR31973:SF187">
    <property type="entry name" value="MUTATOR TRANSPOSASE MUDRA PROTEIN"/>
    <property type="match status" value="1"/>
</dbReference>
<protein>
    <recommendedName>
        <fullName evidence="1">MULE transposase domain-containing protein</fullName>
    </recommendedName>
</protein>
<feature type="domain" description="MULE transposase" evidence="1">
    <location>
        <begin position="21"/>
        <end position="114"/>
    </location>
</feature>
<organism evidence="2 3">
    <name type="scientific">Vitis vinifera</name>
    <name type="common">Grape</name>
    <dbReference type="NCBI Taxonomy" id="29760"/>
    <lineage>
        <taxon>Eukaryota</taxon>
        <taxon>Viridiplantae</taxon>
        <taxon>Streptophyta</taxon>
        <taxon>Embryophyta</taxon>
        <taxon>Tracheophyta</taxon>
        <taxon>Spermatophyta</taxon>
        <taxon>Magnoliopsida</taxon>
        <taxon>eudicotyledons</taxon>
        <taxon>Gunneridae</taxon>
        <taxon>Pentapetalae</taxon>
        <taxon>rosids</taxon>
        <taxon>Vitales</taxon>
        <taxon>Vitaceae</taxon>
        <taxon>Viteae</taxon>
        <taxon>Vitis</taxon>
    </lineage>
</organism>
<gene>
    <name evidence="2" type="ORF">CK203_008149</name>
</gene>
<dbReference type="InterPro" id="IPR018289">
    <property type="entry name" value="MULE_transposase_dom"/>
</dbReference>
<dbReference type="Pfam" id="PF10551">
    <property type="entry name" value="MULE"/>
    <property type="match status" value="1"/>
</dbReference>
<name>A0A438KNV7_VITVI</name>
<dbReference type="Proteomes" id="UP000288805">
    <property type="component" value="Unassembled WGS sequence"/>
</dbReference>
<dbReference type="EMBL" id="QGNW01000002">
    <property type="protein sequence ID" value="RVX22890.1"/>
    <property type="molecule type" value="Genomic_DNA"/>
</dbReference>
<sequence length="687" mass="78536">MQLFIAHAFSIQEFIKRCRPVLAIDSCHLSRPYKGALLSTIAYDVDDGMFPLALGVVSSENYEDWYWFLEKLKGVLNGKEVVIISDRHQGILHSVFKLFGIGNHAYCYRHVKENFSSFLNKQNIRGKKGKEDALLLLDSIAYARLEIDYNEAFEKLVRFNDNLESFNAWLRDEHHQTIYTLLLMHMDKLVAMLDTHMRGTEKWKSVVGPKTEEKLMSNIMRRIDISSDKSYDLTAADVGLVVGLPTSGRILQIASTPSEHPFGTLNTCEERLLNLPVGEEFRRCFLYYACATILAPTSRIDGCRNLWHTIHEDGFRNDVNRGQFVVDQLVKGIRRFKQRNSVWVHGCILFLQLHYVIKFKIPSVHVPVTVPLLSAWSDNLIKECLAAEISQFGSFGHGEGFDYSSPPVPHRPVHMWSLVVARQVVIPNRIQTMAEMTSFPMALQTYLTHQFGIHQILEWQATKSASVGSQSIVAIHSATTNTPFCHQDGLKETAAIVFYGALDSSEELVAMHDTSLSRGNLASFQGDSWIGNHVVDAYCRLLQYDDASRTKLYLSSYIAEMVMRSNGKHLTREAIIGCFERYLYPSMFPTRMLMRCTYRSFSKTIGRFMFMTCITNESSSWILNLEGEGVAKVVLWLVAYKKQMVDVDLKMFRFVMPDGKINKYRLKILGRLLLSSHNAHRQRFLVD</sequence>
<dbReference type="AlphaFoldDB" id="A0A438KNV7"/>
<evidence type="ECO:0000313" key="2">
    <source>
        <dbReference type="EMBL" id="RVX22890.1"/>
    </source>
</evidence>
<reference evidence="2 3" key="1">
    <citation type="journal article" date="2018" name="PLoS Genet.">
        <title>Population sequencing reveals clonal diversity and ancestral inbreeding in the grapevine cultivar Chardonnay.</title>
        <authorList>
            <person name="Roach M.J."/>
            <person name="Johnson D.L."/>
            <person name="Bohlmann J."/>
            <person name="van Vuuren H.J."/>
            <person name="Jones S.J."/>
            <person name="Pretorius I.S."/>
            <person name="Schmidt S.A."/>
            <person name="Borneman A.R."/>
        </authorList>
    </citation>
    <scope>NUCLEOTIDE SEQUENCE [LARGE SCALE GENOMIC DNA]</scope>
    <source>
        <strain evidence="3">cv. Chardonnay</strain>
        <tissue evidence="2">Leaf</tissue>
    </source>
</reference>
<comment type="caution">
    <text evidence="2">The sequence shown here is derived from an EMBL/GenBank/DDBJ whole genome shotgun (WGS) entry which is preliminary data.</text>
</comment>
<dbReference type="PANTHER" id="PTHR31973">
    <property type="entry name" value="POLYPROTEIN, PUTATIVE-RELATED"/>
    <property type="match status" value="1"/>
</dbReference>